<name>A0A667GRH0_LYNCA</name>
<accession>A0A667GRH0</accession>
<evidence type="ECO:0000256" key="1">
    <source>
        <dbReference type="ARBA" id="ARBA00022701"/>
    </source>
</evidence>
<dbReference type="InterPro" id="IPR036149">
    <property type="entry name" value="APC_N_sf"/>
</dbReference>
<dbReference type="Pfam" id="PF11414">
    <property type="entry name" value="Suppressor_APC"/>
    <property type="match status" value="1"/>
</dbReference>
<reference evidence="4" key="2">
    <citation type="submission" date="2025-09" db="UniProtKB">
        <authorList>
            <consortium name="Ensembl"/>
        </authorList>
    </citation>
    <scope>IDENTIFICATION</scope>
</reference>
<feature type="domain" description="Adenomatous polyposis coli N-terminal dimerisation" evidence="3">
    <location>
        <begin position="6"/>
        <end position="54"/>
    </location>
</feature>
<evidence type="ECO:0000259" key="3">
    <source>
        <dbReference type="Pfam" id="PF16689"/>
    </source>
</evidence>
<dbReference type="GO" id="GO:0016342">
    <property type="term" value="C:catenin complex"/>
    <property type="evidence" value="ECO:0007669"/>
    <property type="project" value="TreeGrafter"/>
</dbReference>
<dbReference type="PANTHER" id="PTHR12607:SF3">
    <property type="entry name" value="ADENOMATOUS POLYPOSIS COLI PROTEIN 2"/>
    <property type="match status" value="1"/>
</dbReference>
<dbReference type="GO" id="GO:0007026">
    <property type="term" value="P:negative regulation of microtubule depolymerization"/>
    <property type="evidence" value="ECO:0007669"/>
    <property type="project" value="TreeGrafter"/>
</dbReference>
<feature type="region of interest" description="Disordered" evidence="2">
    <location>
        <begin position="81"/>
        <end position="113"/>
    </location>
</feature>
<dbReference type="FunFam" id="1.10.287.450:FF:000002">
    <property type="entry name" value="adenomatous polyposis coli protein 2"/>
    <property type="match status" value="1"/>
</dbReference>
<dbReference type="Gene3D" id="1.20.5.10">
    <property type="match status" value="1"/>
</dbReference>
<dbReference type="GO" id="GO:0030877">
    <property type="term" value="C:beta-catenin destruction complex"/>
    <property type="evidence" value="ECO:0007669"/>
    <property type="project" value="TreeGrafter"/>
</dbReference>
<dbReference type="Ensembl" id="ENSLCNT00005001587.1">
    <property type="protein sequence ID" value="ENSLCNP00005001400.1"/>
    <property type="gene ID" value="ENSLCNG00005000990.1"/>
</dbReference>
<keyword evidence="1" id="KW-0493">Microtubule</keyword>
<dbReference type="Gene3D" id="1.10.287.450">
    <property type="entry name" value="Helix hairpin bin"/>
    <property type="match status" value="1"/>
</dbReference>
<dbReference type="PANTHER" id="PTHR12607">
    <property type="entry name" value="ADENOMATOUS POLYPOSIS COLI PROTEIN FAMILY"/>
    <property type="match status" value="1"/>
</dbReference>
<sequence length="260" mass="28709">MSACGQQLVRQVEALKAENSHLRQELRDNSSHLSKLETETSGMKEVLKHLQGKLEQEAGVLVSLGQTEVLEQLKGEGLYNLKFQPPALGPEPAGRTPEGSPGHGSGPSKDSFGELSRATIRLLEELDRERCFLLNEIEKEEKEKLWYYSQLQGLSKRLDELPHVETFSMQMDLIRQQLEFEAQHIRSLMEERFGTSDEMVQRAQVRNGPAAPTHIVTGVWPALAAWALCGVLPNRAPRPGVLRTGPAGGEVGAGGRGSRD</sequence>
<evidence type="ECO:0000313" key="5">
    <source>
        <dbReference type="Proteomes" id="UP000472241"/>
    </source>
</evidence>
<dbReference type="Pfam" id="PF16689">
    <property type="entry name" value="APC_N_CC"/>
    <property type="match status" value="1"/>
</dbReference>
<dbReference type="SUPFAM" id="SSF58050">
    <property type="entry name" value="N-terminal coiled coil domain from apc"/>
    <property type="match status" value="1"/>
</dbReference>
<dbReference type="GO" id="GO:0008017">
    <property type="term" value="F:microtubule binding"/>
    <property type="evidence" value="ECO:0007669"/>
    <property type="project" value="TreeGrafter"/>
</dbReference>
<dbReference type="Proteomes" id="UP000472241">
    <property type="component" value="Unplaced"/>
</dbReference>
<organism evidence="4 5">
    <name type="scientific">Lynx canadensis</name>
    <name type="common">Canada lynx</name>
    <name type="synonym">Felis canadensis</name>
    <dbReference type="NCBI Taxonomy" id="61383"/>
    <lineage>
        <taxon>Eukaryota</taxon>
        <taxon>Metazoa</taxon>
        <taxon>Chordata</taxon>
        <taxon>Craniata</taxon>
        <taxon>Vertebrata</taxon>
        <taxon>Euteleostomi</taxon>
        <taxon>Mammalia</taxon>
        <taxon>Eutheria</taxon>
        <taxon>Laurasiatheria</taxon>
        <taxon>Carnivora</taxon>
        <taxon>Feliformia</taxon>
        <taxon>Felidae</taxon>
        <taxon>Felinae</taxon>
        <taxon>Lynx</taxon>
    </lineage>
</organism>
<dbReference type="FunFam" id="1.20.5.10:FF:000003">
    <property type="entry name" value="Adenomatous polyposis coli protein 2"/>
    <property type="match status" value="1"/>
</dbReference>
<evidence type="ECO:0000256" key="2">
    <source>
        <dbReference type="SAM" id="MobiDB-lite"/>
    </source>
</evidence>
<reference evidence="4" key="1">
    <citation type="submission" date="2025-08" db="UniProtKB">
        <authorList>
            <consortium name="Ensembl"/>
        </authorList>
    </citation>
    <scope>IDENTIFICATION</scope>
</reference>
<keyword evidence="5" id="KW-1185">Reference proteome</keyword>
<dbReference type="SUPFAM" id="SSF82931">
    <property type="entry name" value="Tumor suppressor gene product Apc"/>
    <property type="match status" value="1"/>
</dbReference>
<dbReference type="GO" id="GO:0007399">
    <property type="term" value="P:nervous system development"/>
    <property type="evidence" value="ECO:0007669"/>
    <property type="project" value="TreeGrafter"/>
</dbReference>
<dbReference type="GO" id="GO:0090090">
    <property type="term" value="P:negative regulation of canonical Wnt signaling pathway"/>
    <property type="evidence" value="ECO:0007669"/>
    <property type="project" value="TreeGrafter"/>
</dbReference>
<dbReference type="InterPro" id="IPR026818">
    <property type="entry name" value="Apc_fam"/>
</dbReference>
<dbReference type="InterPro" id="IPR026831">
    <property type="entry name" value="APC_dom"/>
</dbReference>
<dbReference type="AlphaFoldDB" id="A0A667GRH0"/>
<dbReference type="GO" id="GO:0001708">
    <property type="term" value="P:cell fate specification"/>
    <property type="evidence" value="ECO:0007669"/>
    <property type="project" value="TreeGrafter"/>
</dbReference>
<dbReference type="GO" id="GO:0005881">
    <property type="term" value="C:cytoplasmic microtubule"/>
    <property type="evidence" value="ECO:0007669"/>
    <property type="project" value="TreeGrafter"/>
</dbReference>
<dbReference type="GO" id="GO:0008013">
    <property type="term" value="F:beta-catenin binding"/>
    <property type="evidence" value="ECO:0007669"/>
    <property type="project" value="InterPro"/>
</dbReference>
<evidence type="ECO:0000313" key="4">
    <source>
        <dbReference type="Ensembl" id="ENSLCNP00005001400.1"/>
    </source>
</evidence>
<dbReference type="InterPro" id="IPR032038">
    <property type="entry name" value="APC_N"/>
</dbReference>
<dbReference type="GO" id="GO:0007389">
    <property type="term" value="P:pattern specification process"/>
    <property type="evidence" value="ECO:0007669"/>
    <property type="project" value="TreeGrafter"/>
</dbReference>
<dbReference type="GO" id="GO:0045295">
    <property type="term" value="F:gamma-catenin binding"/>
    <property type="evidence" value="ECO:0007669"/>
    <property type="project" value="TreeGrafter"/>
</dbReference>
<dbReference type="GO" id="GO:0016477">
    <property type="term" value="P:cell migration"/>
    <property type="evidence" value="ECO:0007669"/>
    <property type="project" value="TreeGrafter"/>
</dbReference>
<proteinExistence type="predicted"/>
<protein>
    <recommendedName>
        <fullName evidence="3">Adenomatous polyposis coli N-terminal dimerisation domain-containing protein</fullName>
    </recommendedName>
</protein>